<reference evidence="3" key="1">
    <citation type="submission" date="2023-07" db="EMBL/GenBank/DDBJ databases">
        <title>A chromosome-level genome assembly of Lolium multiflorum.</title>
        <authorList>
            <person name="Chen Y."/>
            <person name="Copetti D."/>
            <person name="Kolliker R."/>
            <person name="Studer B."/>
        </authorList>
    </citation>
    <scope>NUCLEOTIDE SEQUENCE</scope>
    <source>
        <strain evidence="3">02402/16</strain>
        <tissue evidence="3">Leaf</tissue>
    </source>
</reference>
<keyword evidence="4" id="KW-1185">Reference proteome</keyword>
<gene>
    <name evidence="3" type="ORF">QYE76_060468</name>
</gene>
<evidence type="ECO:0000256" key="1">
    <source>
        <dbReference type="SAM" id="MobiDB-lite"/>
    </source>
</evidence>
<organism evidence="3 4">
    <name type="scientific">Lolium multiflorum</name>
    <name type="common">Italian ryegrass</name>
    <name type="synonym">Lolium perenne subsp. multiflorum</name>
    <dbReference type="NCBI Taxonomy" id="4521"/>
    <lineage>
        <taxon>Eukaryota</taxon>
        <taxon>Viridiplantae</taxon>
        <taxon>Streptophyta</taxon>
        <taxon>Embryophyta</taxon>
        <taxon>Tracheophyta</taxon>
        <taxon>Spermatophyta</taxon>
        <taxon>Magnoliopsida</taxon>
        <taxon>Liliopsida</taxon>
        <taxon>Poales</taxon>
        <taxon>Poaceae</taxon>
        <taxon>BOP clade</taxon>
        <taxon>Pooideae</taxon>
        <taxon>Poodae</taxon>
        <taxon>Poeae</taxon>
        <taxon>Poeae Chloroplast Group 2 (Poeae type)</taxon>
        <taxon>Loliodinae</taxon>
        <taxon>Loliinae</taxon>
        <taxon>Lolium</taxon>
    </lineage>
</organism>
<dbReference type="InterPro" id="IPR001810">
    <property type="entry name" value="F-box_dom"/>
</dbReference>
<dbReference type="Gene3D" id="1.20.1280.50">
    <property type="match status" value="1"/>
</dbReference>
<dbReference type="PANTHER" id="PTHR31672:SF2">
    <property type="entry name" value="F-BOX DOMAIN-CONTAINING PROTEIN"/>
    <property type="match status" value="1"/>
</dbReference>
<dbReference type="SMART" id="SM00256">
    <property type="entry name" value="FBOX"/>
    <property type="match status" value="1"/>
</dbReference>
<sequence length="468" mass="50628">MEANGGGGGLPNGVGHHAPANGALANGVGDHALPNGVGDHAPADHALANGALPNGAGQANHALVNGAGQANNALADGALANGGGHALANGAVLVANGGLHVMAAANAMLPTRVLYMAFLRLPAQEIARCRGICRLWRHITGSEEFRRDHQRHSSRTLMPLVFYQRARWRLCALDVLDDVLLPRPVLRFPLHHGELHIHGSCAGILLLSFGYKLYACNPCTRRWARLPPLHVNHRIIGFYATGVYDDEAGTGCYVLYDDGPEHDCVYWIFRVDAHAAARYIGRPVAGPGIGLDLVLANGIAPSYVIPPVHFLVYLCWLPQAAQGIRGILIFNTVAEAFRLIPPPTIQVDGERFPVGMGAQLFVLHEHLAMTFISLTGAVDVWVRDDDTSLWSRPYRIGLPVYAALNQGVFAVARDRSDMMQCPHILYTGEAGVYFSLKTIQESLLLHPDILPLQDTDAVDGHPPFFHYH</sequence>
<proteinExistence type="predicted"/>
<evidence type="ECO:0000313" key="4">
    <source>
        <dbReference type="Proteomes" id="UP001231189"/>
    </source>
</evidence>
<evidence type="ECO:0000259" key="2">
    <source>
        <dbReference type="SMART" id="SM00256"/>
    </source>
</evidence>
<feature type="region of interest" description="Disordered" evidence="1">
    <location>
        <begin position="21"/>
        <end position="49"/>
    </location>
</feature>
<dbReference type="InterPro" id="IPR036047">
    <property type="entry name" value="F-box-like_dom_sf"/>
</dbReference>
<name>A0AAD8W4A2_LOLMU</name>
<dbReference type="EMBL" id="JAUUTY010000004">
    <property type="protein sequence ID" value="KAK1642663.1"/>
    <property type="molecule type" value="Genomic_DNA"/>
</dbReference>
<dbReference type="PANTHER" id="PTHR31672">
    <property type="entry name" value="BNACNNG10540D PROTEIN"/>
    <property type="match status" value="1"/>
</dbReference>
<feature type="domain" description="F-box" evidence="2">
    <location>
        <begin position="109"/>
        <end position="149"/>
    </location>
</feature>
<dbReference type="SUPFAM" id="SSF81383">
    <property type="entry name" value="F-box domain"/>
    <property type="match status" value="1"/>
</dbReference>
<dbReference type="Pfam" id="PF00646">
    <property type="entry name" value="F-box"/>
    <property type="match status" value="1"/>
</dbReference>
<protein>
    <recommendedName>
        <fullName evidence="2">F-box domain-containing protein</fullName>
    </recommendedName>
</protein>
<comment type="caution">
    <text evidence="3">The sequence shown here is derived from an EMBL/GenBank/DDBJ whole genome shotgun (WGS) entry which is preliminary data.</text>
</comment>
<evidence type="ECO:0000313" key="3">
    <source>
        <dbReference type="EMBL" id="KAK1642663.1"/>
    </source>
</evidence>
<dbReference type="AlphaFoldDB" id="A0AAD8W4A2"/>
<dbReference type="Proteomes" id="UP001231189">
    <property type="component" value="Unassembled WGS sequence"/>
</dbReference>
<dbReference type="InterPro" id="IPR050796">
    <property type="entry name" value="SCF_F-box_component"/>
</dbReference>
<accession>A0AAD8W4A2</accession>